<protein>
    <submittedName>
        <fullName evidence="2">Uncharacterized protein</fullName>
    </submittedName>
</protein>
<feature type="chain" id="PRO_5047374160" evidence="1">
    <location>
        <begin position="25"/>
        <end position="135"/>
    </location>
</feature>
<evidence type="ECO:0000313" key="2">
    <source>
        <dbReference type="EMBL" id="MDN3921518.1"/>
    </source>
</evidence>
<accession>A0ABT8DTS1</accession>
<proteinExistence type="predicted"/>
<reference evidence="2 3" key="1">
    <citation type="submission" date="2023-06" db="EMBL/GenBank/DDBJ databases">
        <title>Pelomonas sp. PFR6 16S ribosomal RNA gene Genome sequencing and assembly.</title>
        <authorList>
            <person name="Woo H."/>
        </authorList>
    </citation>
    <scope>NUCLEOTIDE SEQUENCE [LARGE SCALE GENOMIC DNA]</scope>
    <source>
        <strain evidence="2 3">PFR6</strain>
    </source>
</reference>
<evidence type="ECO:0000256" key="1">
    <source>
        <dbReference type="SAM" id="SignalP"/>
    </source>
</evidence>
<comment type="caution">
    <text evidence="2">The sequence shown here is derived from an EMBL/GenBank/DDBJ whole genome shotgun (WGS) entry which is preliminary data.</text>
</comment>
<keyword evidence="3" id="KW-1185">Reference proteome</keyword>
<name>A0ABT8DTS1_9BURK</name>
<evidence type="ECO:0000313" key="3">
    <source>
        <dbReference type="Proteomes" id="UP001228044"/>
    </source>
</evidence>
<sequence length="135" mass="14052">MKATLTPILAAVAALVGAAAEIHAIGAVRPEHAERFSTFRTGLDQIRDQVADAVKAAEEATPLPPGSVEFTQLRDQVATACLTIDSVNVAVAAIGTVAQTTGELRQALETMAMTVDRMGDQVADLVELANTPQEG</sequence>
<gene>
    <name evidence="2" type="ORF">QWJ38_14590</name>
</gene>
<dbReference type="RefSeq" id="WP_290359842.1">
    <property type="nucleotide sequence ID" value="NZ_JAUHHC010000004.1"/>
</dbReference>
<feature type="signal peptide" evidence="1">
    <location>
        <begin position="1"/>
        <end position="24"/>
    </location>
</feature>
<organism evidence="2 3">
    <name type="scientific">Roseateles violae</name>
    <dbReference type="NCBI Taxonomy" id="3058042"/>
    <lineage>
        <taxon>Bacteria</taxon>
        <taxon>Pseudomonadati</taxon>
        <taxon>Pseudomonadota</taxon>
        <taxon>Betaproteobacteria</taxon>
        <taxon>Burkholderiales</taxon>
        <taxon>Sphaerotilaceae</taxon>
        <taxon>Roseateles</taxon>
    </lineage>
</organism>
<dbReference type="Proteomes" id="UP001228044">
    <property type="component" value="Unassembled WGS sequence"/>
</dbReference>
<keyword evidence="1" id="KW-0732">Signal</keyword>
<dbReference type="EMBL" id="JAUHHC010000004">
    <property type="protein sequence ID" value="MDN3921518.1"/>
    <property type="molecule type" value="Genomic_DNA"/>
</dbReference>